<gene>
    <name evidence="2" type="ORF">LCGC14_0374410</name>
</gene>
<dbReference type="EMBL" id="LAZR01000300">
    <property type="protein sequence ID" value="KKN76051.1"/>
    <property type="molecule type" value="Genomic_DNA"/>
</dbReference>
<organism evidence="2">
    <name type="scientific">marine sediment metagenome</name>
    <dbReference type="NCBI Taxonomy" id="412755"/>
    <lineage>
        <taxon>unclassified sequences</taxon>
        <taxon>metagenomes</taxon>
        <taxon>ecological metagenomes</taxon>
    </lineage>
</organism>
<name>A0A0F9VRE9_9ZZZZ</name>
<sequence length="57" mass="6518">MAFEALPRIGNNLLAVAIIGWFAYMLWKGYKKEKFNFDNVSMSGLFGGDKPKMPKFK</sequence>
<proteinExistence type="predicted"/>
<protein>
    <submittedName>
        <fullName evidence="2">Uncharacterized protein</fullName>
    </submittedName>
</protein>
<keyword evidence="1" id="KW-1133">Transmembrane helix</keyword>
<keyword evidence="1" id="KW-0472">Membrane</keyword>
<feature type="transmembrane region" description="Helical" evidence="1">
    <location>
        <begin position="6"/>
        <end position="27"/>
    </location>
</feature>
<dbReference type="AlphaFoldDB" id="A0A0F9VRE9"/>
<evidence type="ECO:0000256" key="1">
    <source>
        <dbReference type="SAM" id="Phobius"/>
    </source>
</evidence>
<accession>A0A0F9VRE9</accession>
<keyword evidence="1" id="KW-0812">Transmembrane</keyword>
<comment type="caution">
    <text evidence="2">The sequence shown here is derived from an EMBL/GenBank/DDBJ whole genome shotgun (WGS) entry which is preliminary data.</text>
</comment>
<evidence type="ECO:0000313" key="2">
    <source>
        <dbReference type="EMBL" id="KKN76051.1"/>
    </source>
</evidence>
<reference evidence="2" key="1">
    <citation type="journal article" date="2015" name="Nature">
        <title>Complex archaea that bridge the gap between prokaryotes and eukaryotes.</title>
        <authorList>
            <person name="Spang A."/>
            <person name="Saw J.H."/>
            <person name="Jorgensen S.L."/>
            <person name="Zaremba-Niedzwiedzka K."/>
            <person name="Martijn J."/>
            <person name="Lind A.E."/>
            <person name="van Eijk R."/>
            <person name="Schleper C."/>
            <person name="Guy L."/>
            <person name="Ettema T.J."/>
        </authorList>
    </citation>
    <scope>NUCLEOTIDE SEQUENCE</scope>
</reference>